<gene>
    <name evidence="1" type="ORF">LCGC14_2598810</name>
</gene>
<proteinExistence type="predicted"/>
<comment type="caution">
    <text evidence="1">The sequence shown here is derived from an EMBL/GenBank/DDBJ whole genome shotgun (WGS) entry which is preliminary data.</text>
</comment>
<accession>A0A0F9D215</accession>
<organism evidence="1">
    <name type="scientific">marine sediment metagenome</name>
    <dbReference type="NCBI Taxonomy" id="412755"/>
    <lineage>
        <taxon>unclassified sequences</taxon>
        <taxon>metagenomes</taxon>
        <taxon>ecological metagenomes</taxon>
    </lineage>
</organism>
<dbReference type="AlphaFoldDB" id="A0A0F9D215"/>
<sequence length="48" mass="5521">VERLPYPTWAISRKQKVVALVNALIETKRVGLNLSDSYQTQLNEMFSI</sequence>
<reference evidence="1" key="1">
    <citation type="journal article" date="2015" name="Nature">
        <title>Complex archaea that bridge the gap between prokaryotes and eukaryotes.</title>
        <authorList>
            <person name="Spang A."/>
            <person name="Saw J.H."/>
            <person name="Jorgensen S.L."/>
            <person name="Zaremba-Niedzwiedzka K."/>
            <person name="Martijn J."/>
            <person name="Lind A.E."/>
            <person name="van Eijk R."/>
            <person name="Schleper C."/>
            <person name="Guy L."/>
            <person name="Ettema T.J."/>
        </authorList>
    </citation>
    <scope>NUCLEOTIDE SEQUENCE</scope>
</reference>
<feature type="non-terminal residue" evidence="1">
    <location>
        <position position="1"/>
    </location>
</feature>
<evidence type="ECO:0000313" key="1">
    <source>
        <dbReference type="EMBL" id="KKL06158.1"/>
    </source>
</evidence>
<dbReference type="EMBL" id="LAZR01043823">
    <property type="protein sequence ID" value="KKL06158.1"/>
    <property type="molecule type" value="Genomic_DNA"/>
</dbReference>
<protein>
    <submittedName>
        <fullName evidence="1">Uncharacterized protein</fullName>
    </submittedName>
</protein>
<name>A0A0F9D215_9ZZZZ</name>